<organism evidence="1 2">
    <name type="scientific">Coprococcus eutactus</name>
    <dbReference type="NCBI Taxonomy" id="33043"/>
    <lineage>
        <taxon>Bacteria</taxon>
        <taxon>Bacillati</taxon>
        <taxon>Bacillota</taxon>
        <taxon>Clostridia</taxon>
        <taxon>Lachnospirales</taxon>
        <taxon>Lachnospiraceae</taxon>
        <taxon>Coprococcus</taxon>
    </lineage>
</organism>
<sequence length="328" mass="36516">MIKRQRIVKETKRKIEILFIVACAFSCITACQNNSSNQETVQTVSYDRASAGGNLGTAASCEGVLEKMINDSCVKVTGASASAEDVIYTLDSYYYNPDENIVAYGIKVTDLEGNRLSTEKKAEIEKNMSKDTMTISFGSYNEITMYESISDDSDFYISGVDLMADEGRAAQGKLNFMTISNGDHEYTLSLPDYSVKSKSVNYKVFTSEELKKCVTGEKTLTLVFNTKHEQSELDDELEQKKKELGDAFNEEDYGYIMYSSIQLKMNDGSLVDILNDKEVGTHVKKQLSGISVDLGLESYQVVLDDSVDLYQVYSVLVDGVEHVVDKTE</sequence>
<evidence type="ECO:0000313" key="1">
    <source>
        <dbReference type="EMBL" id="RGS43959.1"/>
    </source>
</evidence>
<proteinExistence type="predicted"/>
<dbReference type="AlphaFoldDB" id="A0A412IV41"/>
<reference evidence="1 2" key="1">
    <citation type="submission" date="2018-08" db="EMBL/GenBank/DDBJ databases">
        <title>A genome reference for cultivated species of the human gut microbiota.</title>
        <authorList>
            <person name="Zou Y."/>
            <person name="Xue W."/>
            <person name="Luo G."/>
        </authorList>
    </citation>
    <scope>NUCLEOTIDE SEQUENCE [LARGE SCALE GENOMIC DNA]</scope>
    <source>
        <strain evidence="1 2">AF22-21</strain>
    </source>
</reference>
<evidence type="ECO:0000313" key="2">
    <source>
        <dbReference type="Proteomes" id="UP000283295"/>
    </source>
</evidence>
<name>A0A412IV41_9FIRM</name>
<gene>
    <name evidence="1" type="ORF">DWX94_02555</name>
</gene>
<dbReference type="EMBL" id="QRVK01000003">
    <property type="protein sequence ID" value="RGS43959.1"/>
    <property type="molecule type" value="Genomic_DNA"/>
</dbReference>
<accession>A0A412IV41</accession>
<dbReference type="Proteomes" id="UP000283295">
    <property type="component" value="Unassembled WGS sequence"/>
</dbReference>
<comment type="caution">
    <text evidence="1">The sequence shown here is derived from an EMBL/GenBank/DDBJ whole genome shotgun (WGS) entry which is preliminary data.</text>
</comment>
<protein>
    <submittedName>
        <fullName evidence="1">Uncharacterized protein</fullName>
    </submittedName>
</protein>